<keyword evidence="4 9" id="KW-0067">ATP-binding</keyword>
<evidence type="ECO:0000256" key="6">
    <source>
        <dbReference type="ARBA" id="ARBA00034617"/>
    </source>
</evidence>
<evidence type="ECO:0000313" key="13">
    <source>
        <dbReference type="Proteomes" id="UP001230188"/>
    </source>
</evidence>
<evidence type="ECO:0000256" key="3">
    <source>
        <dbReference type="ARBA" id="ARBA00022806"/>
    </source>
</evidence>
<dbReference type="Gene3D" id="3.40.50.300">
    <property type="entry name" value="P-loop containing nucleotide triphosphate hydrolases"/>
    <property type="match status" value="2"/>
</dbReference>
<feature type="region of interest" description="Disordered" evidence="10">
    <location>
        <begin position="1"/>
        <end position="34"/>
    </location>
</feature>
<feature type="compositionally biased region" description="Basic residues" evidence="10">
    <location>
        <begin position="1"/>
        <end position="10"/>
    </location>
</feature>
<evidence type="ECO:0000256" key="1">
    <source>
        <dbReference type="ARBA" id="ARBA00022741"/>
    </source>
</evidence>
<dbReference type="Proteomes" id="UP001230188">
    <property type="component" value="Unassembled WGS sequence"/>
</dbReference>
<dbReference type="EMBL" id="JAQMWT010000552">
    <property type="protein sequence ID" value="KAJ8599598.1"/>
    <property type="molecule type" value="Genomic_DNA"/>
</dbReference>
<evidence type="ECO:0000256" key="2">
    <source>
        <dbReference type="ARBA" id="ARBA00022801"/>
    </source>
</evidence>
<dbReference type="InterPro" id="IPR014016">
    <property type="entry name" value="UvrD-like_ATP-bd"/>
</dbReference>
<organism evidence="12 13">
    <name type="scientific">Chrysophaeum taylorii</name>
    <dbReference type="NCBI Taxonomy" id="2483200"/>
    <lineage>
        <taxon>Eukaryota</taxon>
        <taxon>Sar</taxon>
        <taxon>Stramenopiles</taxon>
        <taxon>Ochrophyta</taxon>
        <taxon>Pelagophyceae</taxon>
        <taxon>Pelagomonadales</taxon>
        <taxon>Pelagomonadaceae</taxon>
        <taxon>Chrysophaeum</taxon>
    </lineage>
</organism>
<dbReference type="GO" id="GO:0000724">
    <property type="term" value="P:double-strand break repair via homologous recombination"/>
    <property type="evidence" value="ECO:0007669"/>
    <property type="project" value="TreeGrafter"/>
</dbReference>
<comment type="catalytic activity">
    <reaction evidence="6">
        <text>Couples ATP hydrolysis with the unwinding of duplex DNA by translocating in the 3'-5' direction.</text>
        <dbReference type="EC" id="5.6.2.4"/>
    </reaction>
</comment>
<dbReference type="GO" id="GO:0043138">
    <property type="term" value="F:3'-5' DNA helicase activity"/>
    <property type="evidence" value="ECO:0007669"/>
    <property type="project" value="UniProtKB-EC"/>
</dbReference>
<dbReference type="AlphaFoldDB" id="A0AAD7U7L0"/>
<feature type="region of interest" description="Disordered" evidence="10">
    <location>
        <begin position="637"/>
        <end position="658"/>
    </location>
</feature>
<comment type="catalytic activity">
    <reaction evidence="8">
        <text>ATP + H2O = ADP + phosphate + H(+)</text>
        <dbReference type="Rhea" id="RHEA:13065"/>
        <dbReference type="ChEBI" id="CHEBI:15377"/>
        <dbReference type="ChEBI" id="CHEBI:15378"/>
        <dbReference type="ChEBI" id="CHEBI:30616"/>
        <dbReference type="ChEBI" id="CHEBI:43474"/>
        <dbReference type="ChEBI" id="CHEBI:456216"/>
        <dbReference type="EC" id="5.6.2.4"/>
    </reaction>
</comment>
<name>A0AAD7U7L0_9STRA</name>
<protein>
    <recommendedName>
        <fullName evidence="7">DNA 3'-5' helicase</fullName>
        <ecNumber evidence="7">5.6.2.4</ecNumber>
    </recommendedName>
</protein>
<evidence type="ECO:0000256" key="4">
    <source>
        <dbReference type="ARBA" id="ARBA00022840"/>
    </source>
</evidence>
<dbReference type="PANTHER" id="PTHR11070">
    <property type="entry name" value="UVRD / RECB / PCRA DNA HELICASE FAMILY MEMBER"/>
    <property type="match status" value="1"/>
</dbReference>
<dbReference type="Pfam" id="PF13245">
    <property type="entry name" value="AAA_19"/>
    <property type="match status" value="1"/>
</dbReference>
<feature type="compositionally biased region" description="Low complexity" evidence="10">
    <location>
        <begin position="11"/>
        <end position="26"/>
    </location>
</feature>
<dbReference type="Pfam" id="PF13361">
    <property type="entry name" value="UvrD_C"/>
    <property type="match status" value="1"/>
</dbReference>
<reference evidence="12" key="1">
    <citation type="submission" date="2023-01" db="EMBL/GenBank/DDBJ databases">
        <title>Metagenome sequencing of chrysophaentin producing Chrysophaeum taylorii.</title>
        <authorList>
            <person name="Davison J."/>
            <person name="Bewley C."/>
        </authorList>
    </citation>
    <scope>NUCLEOTIDE SEQUENCE</scope>
    <source>
        <strain evidence="12">NIES-1699</strain>
    </source>
</reference>
<evidence type="ECO:0000259" key="11">
    <source>
        <dbReference type="PROSITE" id="PS51198"/>
    </source>
</evidence>
<dbReference type="GO" id="GO:0003677">
    <property type="term" value="F:DNA binding"/>
    <property type="evidence" value="ECO:0007669"/>
    <property type="project" value="InterPro"/>
</dbReference>
<gene>
    <name evidence="12" type="ORF">CTAYLR_004654</name>
</gene>
<keyword evidence="2 9" id="KW-0378">Hydrolase</keyword>
<evidence type="ECO:0000256" key="9">
    <source>
        <dbReference type="PROSITE-ProRule" id="PRU00560"/>
    </source>
</evidence>
<keyword evidence="13" id="KW-1185">Reference proteome</keyword>
<dbReference type="GO" id="GO:0005634">
    <property type="term" value="C:nucleus"/>
    <property type="evidence" value="ECO:0007669"/>
    <property type="project" value="TreeGrafter"/>
</dbReference>
<keyword evidence="5" id="KW-0413">Isomerase</keyword>
<dbReference type="InterPro" id="IPR027417">
    <property type="entry name" value="P-loop_NTPase"/>
</dbReference>
<keyword evidence="1 9" id="KW-0547">Nucleotide-binding</keyword>
<dbReference type="GO" id="GO:0016787">
    <property type="term" value="F:hydrolase activity"/>
    <property type="evidence" value="ECO:0007669"/>
    <property type="project" value="UniProtKB-UniRule"/>
</dbReference>
<keyword evidence="3 9" id="KW-0347">Helicase</keyword>
<dbReference type="InterPro" id="IPR014017">
    <property type="entry name" value="DNA_helicase_UvrD-like_C"/>
</dbReference>
<dbReference type="SUPFAM" id="SSF52540">
    <property type="entry name" value="P-loop containing nucleoside triphosphate hydrolases"/>
    <property type="match status" value="1"/>
</dbReference>
<feature type="binding site" evidence="9">
    <location>
        <begin position="64"/>
        <end position="71"/>
    </location>
    <ligand>
        <name>ATP</name>
        <dbReference type="ChEBI" id="CHEBI:30616"/>
    </ligand>
</feature>
<dbReference type="PROSITE" id="PS51198">
    <property type="entry name" value="UVRD_HELICASE_ATP_BIND"/>
    <property type="match status" value="1"/>
</dbReference>
<proteinExistence type="predicted"/>
<accession>A0AAD7U7L0</accession>
<evidence type="ECO:0000256" key="5">
    <source>
        <dbReference type="ARBA" id="ARBA00023235"/>
    </source>
</evidence>
<evidence type="ECO:0000256" key="10">
    <source>
        <dbReference type="SAM" id="MobiDB-lite"/>
    </source>
</evidence>
<dbReference type="InterPro" id="IPR000212">
    <property type="entry name" value="DNA_helicase_UvrD/REP"/>
</dbReference>
<dbReference type="GO" id="GO:0031297">
    <property type="term" value="P:replication fork processing"/>
    <property type="evidence" value="ECO:0007669"/>
    <property type="project" value="TreeGrafter"/>
</dbReference>
<comment type="caution">
    <text evidence="12">The sequence shown here is derived from an EMBL/GenBank/DDBJ whole genome shotgun (WGS) entry which is preliminary data.</text>
</comment>
<feature type="domain" description="UvrD-like helicase ATP-binding" evidence="11">
    <location>
        <begin position="43"/>
        <end position="358"/>
    </location>
</feature>
<dbReference type="GO" id="GO:0005524">
    <property type="term" value="F:ATP binding"/>
    <property type="evidence" value="ECO:0007669"/>
    <property type="project" value="UniProtKB-UniRule"/>
</dbReference>
<evidence type="ECO:0000256" key="8">
    <source>
        <dbReference type="ARBA" id="ARBA00048988"/>
    </source>
</evidence>
<evidence type="ECO:0000313" key="12">
    <source>
        <dbReference type="EMBL" id="KAJ8599598.1"/>
    </source>
</evidence>
<evidence type="ECO:0000256" key="7">
    <source>
        <dbReference type="ARBA" id="ARBA00034808"/>
    </source>
</evidence>
<dbReference type="PANTHER" id="PTHR11070:SF30">
    <property type="entry name" value="F-BOX DNA HELICASE 1"/>
    <property type="match status" value="1"/>
</dbReference>
<dbReference type="EC" id="5.6.2.4" evidence="7"/>
<sequence length="723" mass="79855">MEPASKRSKKTISSSSSDNNNNNNKSSPREEIVGPLNAEQKAVAVWRPKSWAERARGVRVRVIAHAGTGKTLTLRALAENLMTECAWLRISYWCFNRSAADDAAKKFPRRSDRAGVDVRTLHSALLAYVRRTTEIECPPRLAQTAEDLAAIVDERTSGALRGMAERRAALSRKRTSLDAERRELATLAWQTVGRFCRSADREFGEDTVPWGASREDEEIARFAGTGVPRTKASVLPFARVLWLASSTPTDDALPCTQEVMAKVALTRLRDNPSHELGWGYGEMAPHAIFVDEAQDLDDCSLALLEIQRRRGPSNVWQVGDPAQSIYQFRGASEKALEDTTLSGTARAEFRLTTSYRFADAIAQVANVTLFSKRWYDASFQYEPIVGAATAASEVHSWDETNFPTTPPLSIVCRSNKGILHAAARVLGVSPTDDATTRDANPVSFFFDLAGIAEKNGGGGGGFGALLDALDDAYAFFQGTRKPPRFDAFKTFSDLADAVVHAEDDDANKNNNNDEPVGASVEPVVKDAVRTVLTWRTRLPRLTRTIRTAAHKATKDPRAEKIKFTTVHKSKGLEWDRVLVYDDLAPLVAQDKNALVKFIPREEIHLWHVAVTRARTDLWLPPKFQALLEYHRVNRTRIPGGPPVEEDYEPPLPQPQENASPPAFRTCGQLLADEKNNCNNQRARAAPAAQLQKMPSISLKATMGLASKHAVRVPTINRSAWDAA</sequence>